<sequence>MASSLAEIRRTIDDILQDFLTRQRTQLEQISPAALSLIDSVEPLLGRGKRIRAALCVWGFEAASALSATADDSDRSGIAADPVPSTVGINQAAASLELLHAAALVHDDLMDNSDTRRGLPATHRWFEATHLRQRLAGDAEAFGQAGALIVGDLCLGWSEELYGSCGIPTAFTPNVLAVRDRMRADVMVGQYLDILGQVDPQQGPAAQLAAKKVLRYKSAKYSVEHPLLLGAALAGAPEELLARLSGFGLPLGEAFQLRDDVLGVFGDPDQTGKPAGDDLREGKRTLLVAFALEKADARGAAVIERLLGDPSLDAAGVETLRGILQETGALRRTEELINALAEQSQAALDDIALGTSTGAAGNGENVTERPAAAEVLGTLAGFIDTVTDRTS</sequence>
<keyword evidence="3 6" id="KW-0808">Transferase</keyword>
<evidence type="ECO:0000256" key="5">
    <source>
        <dbReference type="ARBA" id="ARBA00022842"/>
    </source>
</evidence>
<comment type="cofactor">
    <cofactor evidence="1">
        <name>Mg(2+)</name>
        <dbReference type="ChEBI" id="CHEBI:18420"/>
    </cofactor>
</comment>
<dbReference type="PANTHER" id="PTHR12001:SF85">
    <property type="entry name" value="SHORT CHAIN ISOPRENYL DIPHOSPHATE SYNTHASE"/>
    <property type="match status" value="1"/>
</dbReference>
<dbReference type="PROSITE" id="PS00723">
    <property type="entry name" value="POLYPRENYL_SYNTHASE_1"/>
    <property type="match status" value="1"/>
</dbReference>
<keyword evidence="8" id="KW-1185">Reference proteome</keyword>
<comment type="similarity">
    <text evidence="2 6">Belongs to the FPP/GGPP synthase family.</text>
</comment>
<dbReference type="SUPFAM" id="SSF48576">
    <property type="entry name" value="Terpenoid synthases"/>
    <property type="match status" value="1"/>
</dbReference>
<name>A0ABY8QWF1_9MICO</name>
<evidence type="ECO:0000256" key="3">
    <source>
        <dbReference type="ARBA" id="ARBA00022679"/>
    </source>
</evidence>
<organism evidence="7 8">
    <name type="scientific">Saxibacter everestensis</name>
    <dbReference type="NCBI Taxonomy" id="2909229"/>
    <lineage>
        <taxon>Bacteria</taxon>
        <taxon>Bacillati</taxon>
        <taxon>Actinomycetota</taxon>
        <taxon>Actinomycetes</taxon>
        <taxon>Micrococcales</taxon>
        <taxon>Brevibacteriaceae</taxon>
        <taxon>Saxibacter</taxon>
    </lineage>
</organism>
<protein>
    <submittedName>
        <fullName evidence="7">Polyprenyl synthetase family protein</fullName>
    </submittedName>
</protein>
<proteinExistence type="inferred from homology"/>
<dbReference type="RefSeq" id="WP_349640103.1">
    <property type="nucleotide sequence ID" value="NZ_CP090958.1"/>
</dbReference>
<keyword evidence="4" id="KW-0479">Metal-binding</keyword>
<evidence type="ECO:0000256" key="4">
    <source>
        <dbReference type="ARBA" id="ARBA00022723"/>
    </source>
</evidence>
<reference evidence="7 8" key="1">
    <citation type="submission" date="2023-05" db="EMBL/GenBank/DDBJ databases">
        <title>Lithophilousrod everest ZFBP1038 complete genpme.</title>
        <authorList>
            <person name="Tian M."/>
        </authorList>
    </citation>
    <scope>NUCLEOTIDE SEQUENCE [LARGE SCALE GENOMIC DNA]</scope>
    <source>
        <strain evidence="7 8">ZFBP1038</strain>
    </source>
</reference>
<dbReference type="InterPro" id="IPR008949">
    <property type="entry name" value="Isoprenoid_synthase_dom_sf"/>
</dbReference>
<dbReference type="Pfam" id="PF00348">
    <property type="entry name" value="polyprenyl_synt"/>
    <property type="match status" value="1"/>
</dbReference>
<dbReference type="Proteomes" id="UP001209083">
    <property type="component" value="Chromosome"/>
</dbReference>
<dbReference type="CDD" id="cd00685">
    <property type="entry name" value="Trans_IPPS_HT"/>
    <property type="match status" value="1"/>
</dbReference>
<evidence type="ECO:0000313" key="8">
    <source>
        <dbReference type="Proteomes" id="UP001209083"/>
    </source>
</evidence>
<dbReference type="Gene3D" id="1.10.600.10">
    <property type="entry name" value="Farnesyl Diphosphate Synthase"/>
    <property type="match status" value="1"/>
</dbReference>
<dbReference type="SFLD" id="SFLDS00005">
    <property type="entry name" value="Isoprenoid_Synthase_Type_I"/>
    <property type="match status" value="1"/>
</dbReference>
<evidence type="ECO:0000256" key="1">
    <source>
        <dbReference type="ARBA" id="ARBA00001946"/>
    </source>
</evidence>
<evidence type="ECO:0000256" key="2">
    <source>
        <dbReference type="ARBA" id="ARBA00006706"/>
    </source>
</evidence>
<dbReference type="EMBL" id="CP090958">
    <property type="protein sequence ID" value="WGW13287.1"/>
    <property type="molecule type" value="Genomic_DNA"/>
</dbReference>
<accession>A0ABY8QWF1</accession>
<dbReference type="InterPro" id="IPR000092">
    <property type="entry name" value="Polyprenyl_synt"/>
</dbReference>
<evidence type="ECO:0000313" key="7">
    <source>
        <dbReference type="EMBL" id="WGW13287.1"/>
    </source>
</evidence>
<dbReference type="PANTHER" id="PTHR12001">
    <property type="entry name" value="GERANYLGERANYL PYROPHOSPHATE SYNTHASE"/>
    <property type="match status" value="1"/>
</dbReference>
<gene>
    <name evidence="7" type="ORF">LWF01_05835</name>
</gene>
<keyword evidence="5" id="KW-0460">Magnesium</keyword>
<dbReference type="InterPro" id="IPR033749">
    <property type="entry name" value="Polyprenyl_synt_CS"/>
</dbReference>
<evidence type="ECO:0000256" key="6">
    <source>
        <dbReference type="RuleBase" id="RU004466"/>
    </source>
</evidence>
<dbReference type="PROSITE" id="PS00444">
    <property type="entry name" value="POLYPRENYL_SYNTHASE_2"/>
    <property type="match status" value="1"/>
</dbReference>